<dbReference type="AlphaFoldDB" id="A0A0F9BVY1"/>
<comment type="caution">
    <text evidence="1">The sequence shown here is derived from an EMBL/GenBank/DDBJ whole genome shotgun (WGS) entry which is preliminary data.</text>
</comment>
<evidence type="ECO:0000313" key="1">
    <source>
        <dbReference type="EMBL" id="KKK88566.1"/>
    </source>
</evidence>
<accession>A0A0F9BVY1</accession>
<reference evidence="1" key="1">
    <citation type="journal article" date="2015" name="Nature">
        <title>Complex archaea that bridge the gap between prokaryotes and eukaryotes.</title>
        <authorList>
            <person name="Spang A."/>
            <person name="Saw J.H."/>
            <person name="Jorgensen S.L."/>
            <person name="Zaremba-Niedzwiedzka K."/>
            <person name="Martijn J."/>
            <person name="Lind A.E."/>
            <person name="van Eijk R."/>
            <person name="Schleper C."/>
            <person name="Guy L."/>
            <person name="Ettema T.J."/>
        </authorList>
    </citation>
    <scope>NUCLEOTIDE SEQUENCE</scope>
</reference>
<gene>
    <name evidence="1" type="ORF">LCGC14_2741870</name>
</gene>
<protein>
    <submittedName>
        <fullName evidence="1">Uncharacterized protein</fullName>
    </submittedName>
</protein>
<name>A0A0F9BVY1_9ZZZZ</name>
<feature type="non-terminal residue" evidence="1">
    <location>
        <position position="95"/>
    </location>
</feature>
<proteinExistence type="predicted"/>
<organism evidence="1">
    <name type="scientific">marine sediment metagenome</name>
    <dbReference type="NCBI Taxonomy" id="412755"/>
    <lineage>
        <taxon>unclassified sequences</taxon>
        <taxon>metagenomes</taxon>
        <taxon>ecological metagenomes</taxon>
    </lineage>
</organism>
<sequence length="95" mass="10619">MTTTVKTLIAKIESIGTGLKGANETKMVLIKLKEANGKVYEWSSFSVGLLEQYQAGDVIEIEPKLVFKEGNKYPFRNIERVLGKREASEINTLDV</sequence>
<dbReference type="EMBL" id="LAZR01049897">
    <property type="protein sequence ID" value="KKK88566.1"/>
    <property type="molecule type" value="Genomic_DNA"/>
</dbReference>